<name>A0A9X3J809_9BACT</name>
<protein>
    <submittedName>
        <fullName evidence="2">Type II toxin-antitoxin system RelE/ParE family toxin</fullName>
    </submittedName>
</protein>
<dbReference type="AlphaFoldDB" id="A0A9X3J809"/>
<proteinExistence type="predicted"/>
<dbReference type="InterPro" id="IPR007712">
    <property type="entry name" value="RelE/ParE_toxin"/>
</dbReference>
<evidence type="ECO:0000256" key="1">
    <source>
        <dbReference type="ARBA" id="ARBA00022649"/>
    </source>
</evidence>
<dbReference type="PANTHER" id="PTHR38813:SF1">
    <property type="entry name" value="TOXIN RELE1-RELATED"/>
    <property type="match status" value="1"/>
</dbReference>
<evidence type="ECO:0000313" key="2">
    <source>
        <dbReference type="EMBL" id="MCY1722562.1"/>
    </source>
</evidence>
<dbReference type="Pfam" id="PF05016">
    <property type="entry name" value="ParE_toxin"/>
    <property type="match status" value="1"/>
</dbReference>
<comment type="caution">
    <text evidence="2">The sequence shown here is derived from an EMBL/GenBank/DDBJ whole genome shotgun (WGS) entry which is preliminary data.</text>
</comment>
<dbReference type="InterPro" id="IPR052747">
    <property type="entry name" value="TA_system_RelE_toxin"/>
</dbReference>
<keyword evidence="3" id="KW-1185">Reference proteome</keyword>
<dbReference type="EMBL" id="JAPOHD010000060">
    <property type="protein sequence ID" value="MCY1722562.1"/>
    <property type="molecule type" value="Genomic_DNA"/>
</dbReference>
<sequence>MNVEFDKSFLKSLDKIKDGKVLLKIEKIILSCEKASQLTEISGTKKLTGFPNYFRIRMGHYRIGFELLNTSTIRFIIVTHRKDIYKIFP</sequence>
<gene>
    <name evidence="2" type="ORF">OU798_19590</name>
</gene>
<organism evidence="2 3">
    <name type="scientific">Draconibacterium aestuarii</name>
    <dbReference type="NCBI Taxonomy" id="2998507"/>
    <lineage>
        <taxon>Bacteria</taxon>
        <taxon>Pseudomonadati</taxon>
        <taxon>Bacteroidota</taxon>
        <taxon>Bacteroidia</taxon>
        <taxon>Marinilabiliales</taxon>
        <taxon>Prolixibacteraceae</taxon>
        <taxon>Draconibacterium</taxon>
    </lineage>
</organism>
<accession>A0A9X3J809</accession>
<dbReference type="Gene3D" id="3.30.2310.20">
    <property type="entry name" value="RelE-like"/>
    <property type="match status" value="1"/>
</dbReference>
<dbReference type="InterPro" id="IPR035093">
    <property type="entry name" value="RelE/ParE_toxin_dom_sf"/>
</dbReference>
<dbReference type="Proteomes" id="UP001145087">
    <property type="component" value="Unassembled WGS sequence"/>
</dbReference>
<dbReference type="PANTHER" id="PTHR38813">
    <property type="match status" value="1"/>
</dbReference>
<reference evidence="2" key="1">
    <citation type="submission" date="2022-11" db="EMBL/GenBank/DDBJ databases">
        <title>Marilongibacter aestuarii gen. nov., sp. nov., isolated from tidal flat sediment.</title>
        <authorList>
            <person name="Jiayan W."/>
        </authorList>
    </citation>
    <scope>NUCLEOTIDE SEQUENCE</scope>
    <source>
        <strain evidence="2">Z1-6</strain>
    </source>
</reference>
<dbReference type="SUPFAM" id="SSF143011">
    <property type="entry name" value="RelE-like"/>
    <property type="match status" value="1"/>
</dbReference>
<dbReference type="RefSeq" id="WP_343334887.1">
    <property type="nucleotide sequence ID" value="NZ_JAPOHD010000060.1"/>
</dbReference>
<keyword evidence="1" id="KW-1277">Toxin-antitoxin system</keyword>
<evidence type="ECO:0000313" key="3">
    <source>
        <dbReference type="Proteomes" id="UP001145087"/>
    </source>
</evidence>